<keyword evidence="13 14" id="KW-0464">Manganese</keyword>
<dbReference type="InterPro" id="IPR024567">
    <property type="entry name" value="RNase_HII/HIII_dom"/>
</dbReference>
<dbReference type="AlphaFoldDB" id="A0AAE7E3Z8"/>
<feature type="binding site" evidence="14 15">
    <location>
        <position position="7"/>
    </location>
    <ligand>
        <name>a divalent metal cation</name>
        <dbReference type="ChEBI" id="CHEBI:60240"/>
    </ligand>
</feature>
<dbReference type="EMBL" id="CP053840">
    <property type="protein sequence ID" value="QKF67778.1"/>
    <property type="molecule type" value="Genomic_DNA"/>
</dbReference>
<dbReference type="GO" id="GO:0043137">
    <property type="term" value="P:DNA replication, removal of RNA primer"/>
    <property type="evidence" value="ECO:0007669"/>
    <property type="project" value="TreeGrafter"/>
</dbReference>
<dbReference type="Pfam" id="PF01351">
    <property type="entry name" value="RNase_HII"/>
    <property type="match status" value="1"/>
</dbReference>
<evidence type="ECO:0000256" key="3">
    <source>
        <dbReference type="ARBA" id="ARBA00004065"/>
    </source>
</evidence>
<organism evidence="18 19">
    <name type="scientific">Arcobacter venerupis</name>
    <dbReference type="NCBI Taxonomy" id="1054033"/>
    <lineage>
        <taxon>Bacteria</taxon>
        <taxon>Pseudomonadati</taxon>
        <taxon>Campylobacterota</taxon>
        <taxon>Epsilonproteobacteria</taxon>
        <taxon>Campylobacterales</taxon>
        <taxon>Arcobacteraceae</taxon>
        <taxon>Arcobacter</taxon>
    </lineage>
</organism>
<keyword evidence="11 14" id="KW-0255">Endonuclease</keyword>
<accession>A0AAE7E3Z8</accession>
<comment type="cofactor">
    <cofactor evidence="14 15">
        <name>Mn(2+)</name>
        <dbReference type="ChEBI" id="CHEBI:29035"/>
    </cofactor>
    <cofactor evidence="14 15">
        <name>Mg(2+)</name>
        <dbReference type="ChEBI" id="CHEBI:18420"/>
    </cofactor>
    <text evidence="14 15">Manganese or magnesium. Binds 1 divalent metal ion per monomer in the absence of substrate. May bind a second metal ion after substrate binding.</text>
</comment>
<name>A0AAE7E3Z8_9BACT</name>
<evidence type="ECO:0000256" key="11">
    <source>
        <dbReference type="ARBA" id="ARBA00022759"/>
    </source>
</evidence>
<dbReference type="EC" id="3.1.26.4" evidence="6 14"/>
<sequence>MLCGIDEAGRGPLAGPLVVAGVVLKEEIVGLNDSKVLSEKKRENLFSKIKEKSYYHIVFTSAKSIDELGLSACLKNSIIEIMDILKNNCDEFLMDGNTTFAIENLNCKIKADATVPQVSAASILAKVSRDRYMCNISEKYSNYNFSKHKGYGTKAHVDAIKKFGRSDEHRFSFKLKALDECNDKDSTKSLFKD</sequence>
<dbReference type="GO" id="GO:0032299">
    <property type="term" value="C:ribonuclease H2 complex"/>
    <property type="evidence" value="ECO:0007669"/>
    <property type="project" value="TreeGrafter"/>
</dbReference>
<protein>
    <recommendedName>
        <fullName evidence="7 14">Ribonuclease HII</fullName>
        <shortName evidence="14">RNase HII</shortName>
        <ecNumber evidence="6 14">3.1.26.4</ecNumber>
    </recommendedName>
</protein>
<dbReference type="KEGG" id="avp:AVENP_2250"/>
<evidence type="ECO:0000256" key="1">
    <source>
        <dbReference type="ARBA" id="ARBA00000077"/>
    </source>
</evidence>
<dbReference type="Proteomes" id="UP000503482">
    <property type="component" value="Chromosome"/>
</dbReference>
<comment type="similarity">
    <text evidence="5 14 16">Belongs to the RNase HII family.</text>
</comment>
<proteinExistence type="inferred from homology"/>
<evidence type="ECO:0000256" key="8">
    <source>
        <dbReference type="ARBA" id="ARBA00022490"/>
    </source>
</evidence>
<dbReference type="PROSITE" id="PS51975">
    <property type="entry name" value="RNASE_H_2"/>
    <property type="match status" value="1"/>
</dbReference>
<dbReference type="InterPro" id="IPR022898">
    <property type="entry name" value="RNase_HII"/>
</dbReference>
<dbReference type="NCBIfam" id="NF000595">
    <property type="entry name" value="PRK00015.1-3"/>
    <property type="match status" value="1"/>
</dbReference>
<dbReference type="GO" id="GO:0006298">
    <property type="term" value="P:mismatch repair"/>
    <property type="evidence" value="ECO:0007669"/>
    <property type="project" value="TreeGrafter"/>
</dbReference>
<evidence type="ECO:0000256" key="2">
    <source>
        <dbReference type="ARBA" id="ARBA00001946"/>
    </source>
</evidence>
<evidence type="ECO:0000256" key="6">
    <source>
        <dbReference type="ARBA" id="ARBA00012180"/>
    </source>
</evidence>
<dbReference type="RefSeq" id="WP_128359320.1">
    <property type="nucleotide sequence ID" value="NZ_CP053840.1"/>
</dbReference>
<dbReference type="InterPro" id="IPR012337">
    <property type="entry name" value="RNaseH-like_sf"/>
</dbReference>
<evidence type="ECO:0000259" key="17">
    <source>
        <dbReference type="PROSITE" id="PS51975"/>
    </source>
</evidence>
<gene>
    <name evidence="14 18" type="primary">rnhB</name>
    <name evidence="18" type="ORF">AVENP_2250</name>
</gene>
<dbReference type="GO" id="GO:0030145">
    <property type="term" value="F:manganese ion binding"/>
    <property type="evidence" value="ECO:0007669"/>
    <property type="project" value="UniProtKB-UniRule"/>
</dbReference>
<evidence type="ECO:0000256" key="15">
    <source>
        <dbReference type="PROSITE-ProRule" id="PRU01319"/>
    </source>
</evidence>
<comment type="catalytic activity">
    <reaction evidence="1 14 15 16">
        <text>Endonucleolytic cleavage to 5'-phosphomonoester.</text>
        <dbReference type="EC" id="3.1.26.4"/>
    </reaction>
</comment>
<dbReference type="GO" id="GO:0004523">
    <property type="term" value="F:RNA-DNA hybrid ribonuclease activity"/>
    <property type="evidence" value="ECO:0007669"/>
    <property type="project" value="UniProtKB-UniRule"/>
</dbReference>
<evidence type="ECO:0000313" key="18">
    <source>
        <dbReference type="EMBL" id="QKF67778.1"/>
    </source>
</evidence>
<comment type="subcellular location">
    <subcellularLocation>
        <location evidence="4 14">Cytoplasm</location>
    </subcellularLocation>
</comment>
<evidence type="ECO:0000256" key="4">
    <source>
        <dbReference type="ARBA" id="ARBA00004496"/>
    </source>
</evidence>
<dbReference type="HAMAP" id="MF_00052_B">
    <property type="entry name" value="RNase_HII_B"/>
    <property type="match status" value="1"/>
</dbReference>
<dbReference type="GO" id="GO:0005737">
    <property type="term" value="C:cytoplasm"/>
    <property type="evidence" value="ECO:0007669"/>
    <property type="project" value="UniProtKB-SubCell"/>
</dbReference>
<reference evidence="18 19" key="1">
    <citation type="submission" date="2020-05" db="EMBL/GenBank/DDBJ databases">
        <title>Complete genome sequencing of Campylobacter and Arcobacter type strains.</title>
        <authorList>
            <person name="Miller W.G."/>
            <person name="Yee E."/>
        </authorList>
    </citation>
    <scope>NUCLEOTIDE SEQUENCE [LARGE SCALE GENOMIC DNA]</scope>
    <source>
        <strain evidence="18 19">LMG 26156</strain>
    </source>
</reference>
<dbReference type="GO" id="GO:0003723">
    <property type="term" value="F:RNA binding"/>
    <property type="evidence" value="ECO:0007669"/>
    <property type="project" value="UniProtKB-UniRule"/>
</dbReference>
<keyword evidence="9 14" id="KW-0540">Nuclease</keyword>
<keyword evidence="8 14" id="KW-0963">Cytoplasm</keyword>
<feature type="binding site" evidence="14 15">
    <location>
        <position position="6"/>
    </location>
    <ligand>
        <name>a divalent metal cation</name>
        <dbReference type="ChEBI" id="CHEBI:60240"/>
    </ligand>
</feature>
<feature type="binding site" evidence="14 15">
    <location>
        <position position="95"/>
    </location>
    <ligand>
        <name>a divalent metal cation</name>
        <dbReference type="ChEBI" id="CHEBI:60240"/>
    </ligand>
</feature>
<feature type="domain" description="RNase H type-2" evidence="17">
    <location>
        <begin position="1"/>
        <end position="186"/>
    </location>
</feature>
<dbReference type="PANTHER" id="PTHR10954:SF18">
    <property type="entry name" value="RIBONUCLEASE HII"/>
    <property type="match status" value="1"/>
</dbReference>
<dbReference type="Gene3D" id="3.30.420.10">
    <property type="entry name" value="Ribonuclease H-like superfamily/Ribonuclease H"/>
    <property type="match status" value="1"/>
</dbReference>
<dbReference type="InterPro" id="IPR036397">
    <property type="entry name" value="RNaseH_sf"/>
</dbReference>
<evidence type="ECO:0000256" key="16">
    <source>
        <dbReference type="RuleBase" id="RU003515"/>
    </source>
</evidence>
<keyword evidence="12 14" id="KW-0378">Hydrolase</keyword>
<keyword evidence="19" id="KW-1185">Reference proteome</keyword>
<evidence type="ECO:0000256" key="14">
    <source>
        <dbReference type="HAMAP-Rule" id="MF_00052"/>
    </source>
</evidence>
<evidence type="ECO:0000256" key="13">
    <source>
        <dbReference type="ARBA" id="ARBA00023211"/>
    </source>
</evidence>
<evidence type="ECO:0000313" key="19">
    <source>
        <dbReference type="Proteomes" id="UP000503482"/>
    </source>
</evidence>
<keyword evidence="10 14" id="KW-0479">Metal-binding</keyword>
<dbReference type="CDD" id="cd07182">
    <property type="entry name" value="RNase_HII_bacteria_HII_like"/>
    <property type="match status" value="1"/>
</dbReference>
<dbReference type="PANTHER" id="PTHR10954">
    <property type="entry name" value="RIBONUCLEASE H2 SUBUNIT A"/>
    <property type="match status" value="1"/>
</dbReference>
<evidence type="ECO:0000256" key="5">
    <source>
        <dbReference type="ARBA" id="ARBA00007383"/>
    </source>
</evidence>
<comment type="cofactor">
    <cofactor evidence="2">
        <name>Mg(2+)</name>
        <dbReference type="ChEBI" id="CHEBI:18420"/>
    </cofactor>
</comment>
<comment type="function">
    <text evidence="3 14 16">Endonuclease that specifically degrades the RNA of RNA-DNA hybrids.</text>
</comment>
<evidence type="ECO:0000256" key="7">
    <source>
        <dbReference type="ARBA" id="ARBA00019179"/>
    </source>
</evidence>
<dbReference type="InterPro" id="IPR001352">
    <property type="entry name" value="RNase_HII/HIII"/>
</dbReference>
<evidence type="ECO:0000256" key="12">
    <source>
        <dbReference type="ARBA" id="ARBA00022801"/>
    </source>
</evidence>
<evidence type="ECO:0000256" key="9">
    <source>
        <dbReference type="ARBA" id="ARBA00022722"/>
    </source>
</evidence>
<dbReference type="SUPFAM" id="SSF53098">
    <property type="entry name" value="Ribonuclease H-like"/>
    <property type="match status" value="1"/>
</dbReference>
<evidence type="ECO:0000256" key="10">
    <source>
        <dbReference type="ARBA" id="ARBA00022723"/>
    </source>
</evidence>